<dbReference type="InterPro" id="IPR043128">
    <property type="entry name" value="Rev_trsase/Diguanyl_cyclase"/>
</dbReference>
<keyword evidence="2" id="KW-0227">DNA damage</keyword>
<dbReference type="SUPFAM" id="SSF56672">
    <property type="entry name" value="DNA/RNA polymerases"/>
    <property type="match status" value="1"/>
</dbReference>
<dbReference type="Proteomes" id="UP000627292">
    <property type="component" value="Unassembled WGS sequence"/>
</dbReference>
<dbReference type="EMBL" id="BMIB01000003">
    <property type="protein sequence ID" value="GGH73456.1"/>
    <property type="molecule type" value="Genomic_DNA"/>
</dbReference>
<sequence>MYNMAGRYAAIWFSHLLTDCITLRNPRLQHQAFVLATPERGRQVITAASPAAEARGIRTGMVVADARAAEPALEVLEHQPEMAQERLQALGDWCIRFTPVAALDLPDGLLLDVSGCPHLWGGERAYLEEILKRLTRGGYHVKAAIADTPGAAWALSRYAATSTLVKPGKQAQALMPLPPAALRISTPLVQKLHKLGLTHTGSFMQLPRAALRRRFGQELLHMLDRALGLEMELLLPLQPPISWQERLPCPEPVNGAAAVSIAAGRLLQQLCARLAKAEAGIRCAVFKGYRSDGKVATLQINTFRPSHHAPHLLKLLQMKIPQFEPGPGIELFTLEAPETAPVFSAQEQLWGARNKQQQTHIAELLDRIAGKLGNDAIKRYLPAEHYWPERSIQPASHLWQQPQSPWPQQLQRPVRLLPQPIPIIVSAPVPDYPPMLFRYKGVVHNIVKADGPERIEQEWWLQEGEHRDYYCVEDNSGQRYWLFRSGHYTGQSLHQWYLHGYFS</sequence>
<evidence type="ECO:0000256" key="1">
    <source>
        <dbReference type="ARBA" id="ARBA00010945"/>
    </source>
</evidence>
<reference evidence="4" key="2">
    <citation type="submission" date="2020-09" db="EMBL/GenBank/DDBJ databases">
        <authorList>
            <person name="Sun Q."/>
            <person name="Zhou Y."/>
        </authorList>
    </citation>
    <scope>NUCLEOTIDE SEQUENCE</scope>
    <source>
        <strain evidence="4">CGMCC 1.15290</strain>
    </source>
</reference>
<dbReference type="GO" id="GO:0006281">
    <property type="term" value="P:DNA repair"/>
    <property type="evidence" value="ECO:0007669"/>
    <property type="project" value="InterPro"/>
</dbReference>
<dbReference type="Gene3D" id="3.40.1170.60">
    <property type="match status" value="1"/>
</dbReference>
<evidence type="ECO:0000313" key="5">
    <source>
        <dbReference type="Proteomes" id="UP000627292"/>
    </source>
</evidence>
<dbReference type="PANTHER" id="PTHR35369:SF2">
    <property type="entry name" value="BLR3025 PROTEIN"/>
    <property type="match status" value="1"/>
</dbReference>
<comment type="caution">
    <text evidence="4">The sequence shown here is derived from an EMBL/GenBank/DDBJ whole genome shotgun (WGS) entry which is preliminary data.</text>
</comment>
<gene>
    <name evidence="4" type="primary">imuB</name>
    <name evidence="4" type="ORF">GCM10011379_34990</name>
</gene>
<comment type="similarity">
    <text evidence="1">Belongs to the DNA polymerase type-Y family.</text>
</comment>
<dbReference type="CDD" id="cd03468">
    <property type="entry name" value="PolY_like"/>
    <property type="match status" value="1"/>
</dbReference>
<feature type="domain" description="UmuC" evidence="3">
    <location>
        <begin position="11"/>
        <end position="156"/>
    </location>
</feature>
<dbReference type="AlphaFoldDB" id="A0A917MXA8"/>
<proteinExistence type="inferred from homology"/>
<evidence type="ECO:0000259" key="3">
    <source>
        <dbReference type="Pfam" id="PF00817"/>
    </source>
</evidence>
<dbReference type="Pfam" id="PF00817">
    <property type="entry name" value="IMS"/>
    <property type="match status" value="1"/>
</dbReference>
<evidence type="ECO:0000313" key="4">
    <source>
        <dbReference type="EMBL" id="GGH73456.1"/>
    </source>
</evidence>
<dbReference type="InterPro" id="IPR001126">
    <property type="entry name" value="UmuC"/>
</dbReference>
<evidence type="ECO:0000256" key="2">
    <source>
        <dbReference type="ARBA" id="ARBA00022763"/>
    </source>
</evidence>
<reference evidence="4" key="1">
    <citation type="journal article" date="2014" name="Int. J. Syst. Evol. Microbiol.">
        <title>Complete genome sequence of Corynebacterium casei LMG S-19264T (=DSM 44701T), isolated from a smear-ripened cheese.</title>
        <authorList>
            <consortium name="US DOE Joint Genome Institute (JGI-PGF)"/>
            <person name="Walter F."/>
            <person name="Albersmeier A."/>
            <person name="Kalinowski J."/>
            <person name="Ruckert C."/>
        </authorList>
    </citation>
    <scope>NUCLEOTIDE SEQUENCE</scope>
    <source>
        <strain evidence="4">CGMCC 1.15290</strain>
    </source>
</reference>
<keyword evidence="5" id="KW-1185">Reference proteome</keyword>
<protein>
    <submittedName>
        <fullName evidence="4">Protein ImuB</fullName>
    </submittedName>
</protein>
<accession>A0A917MXA8</accession>
<dbReference type="InterPro" id="IPR043502">
    <property type="entry name" value="DNA/RNA_pol_sf"/>
</dbReference>
<name>A0A917MXA8_9BACT</name>
<dbReference type="InterPro" id="IPR050356">
    <property type="entry name" value="SulA_CellDiv_inhibitor"/>
</dbReference>
<dbReference type="Gene3D" id="3.30.70.270">
    <property type="match status" value="1"/>
</dbReference>
<dbReference type="PANTHER" id="PTHR35369">
    <property type="entry name" value="BLR3025 PROTEIN-RELATED"/>
    <property type="match status" value="1"/>
</dbReference>
<organism evidence="4 5">
    <name type="scientific">Filimonas zeae</name>
    <dbReference type="NCBI Taxonomy" id="1737353"/>
    <lineage>
        <taxon>Bacteria</taxon>
        <taxon>Pseudomonadati</taxon>
        <taxon>Bacteroidota</taxon>
        <taxon>Chitinophagia</taxon>
        <taxon>Chitinophagales</taxon>
        <taxon>Chitinophagaceae</taxon>
        <taxon>Filimonas</taxon>
    </lineage>
</organism>